<dbReference type="EMBL" id="CM046400">
    <property type="protein sequence ID" value="KAI8525673.1"/>
    <property type="molecule type" value="Genomic_DNA"/>
</dbReference>
<comment type="caution">
    <text evidence="1">The sequence shown here is derived from an EMBL/GenBank/DDBJ whole genome shotgun (WGS) entry which is preliminary data.</text>
</comment>
<dbReference type="Proteomes" id="UP001062846">
    <property type="component" value="Chromosome 13"/>
</dbReference>
<accession>A0ACC0LBX7</accession>
<reference evidence="1" key="1">
    <citation type="submission" date="2022-02" db="EMBL/GenBank/DDBJ databases">
        <title>Plant Genome Project.</title>
        <authorList>
            <person name="Zhang R.-G."/>
        </authorList>
    </citation>
    <scope>NUCLEOTIDE SEQUENCE</scope>
    <source>
        <strain evidence="1">AT1</strain>
    </source>
</reference>
<sequence>MNFTVVPLSIDWREKGAVSPVRGGKECIGGWTVSAVDALEGITKIKTGKLFTLSVQEIVDRNSSGNPGCDVGSTHEAFESIKQHGLTTEANYHSGGNGTCNAKIEDESVTKITGYENVLANSEQALMMEVANQPVAVTVDASGSDFQYYSSGVFTGKCGTSLDHGVTVVGYGNVSDNGLKYWLMVD</sequence>
<keyword evidence="2" id="KW-1185">Reference proteome</keyword>
<evidence type="ECO:0000313" key="2">
    <source>
        <dbReference type="Proteomes" id="UP001062846"/>
    </source>
</evidence>
<proteinExistence type="predicted"/>
<organism evidence="1 2">
    <name type="scientific">Rhododendron molle</name>
    <name type="common">Chinese azalea</name>
    <name type="synonym">Azalea mollis</name>
    <dbReference type="NCBI Taxonomy" id="49168"/>
    <lineage>
        <taxon>Eukaryota</taxon>
        <taxon>Viridiplantae</taxon>
        <taxon>Streptophyta</taxon>
        <taxon>Embryophyta</taxon>
        <taxon>Tracheophyta</taxon>
        <taxon>Spermatophyta</taxon>
        <taxon>Magnoliopsida</taxon>
        <taxon>eudicotyledons</taxon>
        <taxon>Gunneridae</taxon>
        <taxon>Pentapetalae</taxon>
        <taxon>asterids</taxon>
        <taxon>Ericales</taxon>
        <taxon>Ericaceae</taxon>
        <taxon>Ericoideae</taxon>
        <taxon>Rhodoreae</taxon>
        <taxon>Rhododendron</taxon>
    </lineage>
</organism>
<evidence type="ECO:0000313" key="1">
    <source>
        <dbReference type="EMBL" id="KAI8525673.1"/>
    </source>
</evidence>
<protein>
    <submittedName>
        <fullName evidence="1">Uncharacterized protein</fullName>
    </submittedName>
</protein>
<name>A0ACC0LBX7_RHOML</name>
<gene>
    <name evidence="1" type="ORF">RHMOL_Rhmol13G0248300</name>
</gene>